<sequence>MARGWRRGRGRRAAACTASRRRT</sequence>
<organism evidence="2">
    <name type="scientific">Arundo donax</name>
    <name type="common">Giant reed</name>
    <name type="synonym">Donax arundinaceus</name>
    <dbReference type="NCBI Taxonomy" id="35708"/>
    <lineage>
        <taxon>Eukaryota</taxon>
        <taxon>Viridiplantae</taxon>
        <taxon>Streptophyta</taxon>
        <taxon>Embryophyta</taxon>
        <taxon>Tracheophyta</taxon>
        <taxon>Spermatophyta</taxon>
        <taxon>Magnoliopsida</taxon>
        <taxon>Liliopsida</taxon>
        <taxon>Poales</taxon>
        <taxon>Poaceae</taxon>
        <taxon>PACMAD clade</taxon>
        <taxon>Arundinoideae</taxon>
        <taxon>Arundineae</taxon>
        <taxon>Arundo</taxon>
    </lineage>
</organism>
<feature type="compositionally biased region" description="Low complexity" evidence="1">
    <location>
        <begin position="13"/>
        <end position="23"/>
    </location>
</feature>
<name>A0A0A9E6W4_ARUDO</name>
<reference evidence="2" key="2">
    <citation type="journal article" date="2015" name="Data Brief">
        <title>Shoot transcriptome of the giant reed, Arundo donax.</title>
        <authorList>
            <person name="Barrero R.A."/>
            <person name="Guerrero F.D."/>
            <person name="Moolhuijzen P."/>
            <person name="Goolsby J.A."/>
            <person name="Tidwell J."/>
            <person name="Bellgard S.E."/>
            <person name="Bellgard M.I."/>
        </authorList>
    </citation>
    <scope>NUCLEOTIDE SEQUENCE</scope>
    <source>
        <tissue evidence="2">Shoot tissue taken approximately 20 cm above the soil surface</tissue>
    </source>
</reference>
<accession>A0A0A9E6W4</accession>
<feature type="compositionally biased region" description="Basic residues" evidence="1">
    <location>
        <begin position="1"/>
        <end position="12"/>
    </location>
</feature>
<dbReference type="AlphaFoldDB" id="A0A0A9E6W4"/>
<dbReference type="EMBL" id="GBRH01201376">
    <property type="protein sequence ID" value="JAD96519.1"/>
    <property type="molecule type" value="Transcribed_RNA"/>
</dbReference>
<protein>
    <submittedName>
        <fullName evidence="2">Uncharacterized protein</fullName>
    </submittedName>
</protein>
<evidence type="ECO:0000313" key="2">
    <source>
        <dbReference type="EMBL" id="JAD96519.1"/>
    </source>
</evidence>
<feature type="region of interest" description="Disordered" evidence="1">
    <location>
        <begin position="1"/>
        <end position="23"/>
    </location>
</feature>
<proteinExistence type="predicted"/>
<evidence type="ECO:0000256" key="1">
    <source>
        <dbReference type="SAM" id="MobiDB-lite"/>
    </source>
</evidence>
<reference evidence="2" key="1">
    <citation type="submission" date="2014-09" db="EMBL/GenBank/DDBJ databases">
        <authorList>
            <person name="Magalhaes I.L.F."/>
            <person name="Oliveira U."/>
            <person name="Santos F.R."/>
            <person name="Vidigal T.H.D.A."/>
            <person name="Brescovit A.D."/>
            <person name="Santos A.J."/>
        </authorList>
    </citation>
    <scope>NUCLEOTIDE SEQUENCE</scope>
    <source>
        <tissue evidence="2">Shoot tissue taken approximately 20 cm above the soil surface</tissue>
    </source>
</reference>